<organism evidence="9 10">
    <name type="scientific">Plasmodium falciparum UGT5.1</name>
    <dbReference type="NCBI Taxonomy" id="1237627"/>
    <lineage>
        <taxon>Eukaryota</taxon>
        <taxon>Sar</taxon>
        <taxon>Alveolata</taxon>
        <taxon>Apicomplexa</taxon>
        <taxon>Aconoidasida</taxon>
        <taxon>Haemosporida</taxon>
        <taxon>Plasmodiidae</taxon>
        <taxon>Plasmodium</taxon>
        <taxon>Plasmodium (Laverania)</taxon>
    </lineage>
</organism>
<feature type="region of interest" description="Disordered" evidence="2">
    <location>
        <begin position="1744"/>
        <end position="1764"/>
    </location>
</feature>
<feature type="domain" description="Duffy-binding-like" evidence="8">
    <location>
        <begin position="304"/>
        <end position="460"/>
    </location>
</feature>
<dbReference type="InterPro" id="IPR029210">
    <property type="entry name" value="PfEMP1_NTS"/>
</dbReference>
<reference evidence="9 10" key="1">
    <citation type="submission" date="2013-02" db="EMBL/GenBank/DDBJ databases">
        <title>The Genome Sequence of Plasmodium falciparum UGT5.1.</title>
        <authorList>
            <consortium name="The Broad Institute Genome Sequencing Platform"/>
            <consortium name="The Broad Institute Genome Sequencing Center for Infectious Disease"/>
            <person name="Neafsey D."/>
            <person name="Cheeseman I."/>
            <person name="Volkman S."/>
            <person name="Adams J."/>
            <person name="Walker B."/>
            <person name="Young S.K."/>
            <person name="Zeng Q."/>
            <person name="Gargeya S."/>
            <person name="Fitzgerald M."/>
            <person name="Haas B."/>
            <person name="Abouelleil A."/>
            <person name="Alvarado L."/>
            <person name="Arachchi H.M."/>
            <person name="Berlin A.M."/>
            <person name="Chapman S.B."/>
            <person name="Dewar J."/>
            <person name="Goldberg J."/>
            <person name="Griggs A."/>
            <person name="Gujja S."/>
            <person name="Hansen M."/>
            <person name="Howarth C."/>
            <person name="Imamovic A."/>
            <person name="Larimer J."/>
            <person name="McCowan C."/>
            <person name="Murphy C."/>
            <person name="Neiman D."/>
            <person name="Pearson M."/>
            <person name="Priest M."/>
            <person name="Roberts A."/>
            <person name="Saif S."/>
            <person name="Shea T."/>
            <person name="Sisk P."/>
            <person name="Sykes S."/>
            <person name="Wortman J."/>
            <person name="Nusbaum C."/>
            <person name="Birren B."/>
        </authorList>
    </citation>
    <scope>NUCLEOTIDE SEQUENCE [LARGE SCALE GENOMIC DNA]</scope>
    <source>
        <strain evidence="9 10">UGT5.1</strain>
    </source>
</reference>
<dbReference type="Gene3D" id="1.10.1900.40">
    <property type="entry name" value="Acidic terminal segments, variant surface antigen of PfEMP1"/>
    <property type="match status" value="2"/>
</dbReference>
<dbReference type="SUPFAM" id="SSF140924">
    <property type="entry name" value="Duffy binding domain-like"/>
    <property type="match status" value="4"/>
</dbReference>
<keyword evidence="1" id="KW-0175">Coiled coil</keyword>
<dbReference type="GO" id="GO:0046789">
    <property type="term" value="F:host cell surface receptor binding"/>
    <property type="evidence" value="ECO:0007669"/>
    <property type="project" value="InterPro"/>
</dbReference>
<feature type="coiled-coil region" evidence="1">
    <location>
        <begin position="670"/>
        <end position="698"/>
    </location>
</feature>
<dbReference type="Proteomes" id="UP000030697">
    <property type="component" value="Unassembled WGS sequence"/>
</dbReference>
<protein>
    <recommendedName>
        <fullName evidence="11">Erythrocyte membrane protein 1</fullName>
    </recommendedName>
</protein>
<feature type="domain" description="Duffy-antigen binding" evidence="4">
    <location>
        <begin position="1242"/>
        <end position="1437"/>
    </location>
</feature>
<dbReference type="InterPro" id="IPR029211">
    <property type="entry name" value="PfEMP1_ATS"/>
</dbReference>
<dbReference type="Gene3D" id="1.20.1310.20">
    <property type="entry name" value="Duffy-antigen binding domain"/>
    <property type="match status" value="3"/>
</dbReference>
<evidence type="ECO:0000259" key="6">
    <source>
        <dbReference type="Pfam" id="PF15447"/>
    </source>
</evidence>
<evidence type="ECO:0000259" key="8">
    <source>
        <dbReference type="Pfam" id="PF22672"/>
    </source>
</evidence>
<feature type="compositionally biased region" description="Basic and acidic residues" evidence="2">
    <location>
        <begin position="1576"/>
        <end position="1603"/>
    </location>
</feature>
<evidence type="ECO:0000259" key="4">
    <source>
        <dbReference type="Pfam" id="PF05424"/>
    </source>
</evidence>
<dbReference type="FunFam" id="1.10.1900.40:FF:000002">
    <property type="entry name" value="Erythrocyte membrane protein 1, PfEMP1"/>
    <property type="match status" value="1"/>
</dbReference>
<feature type="domain" description="PfEMP1 CIDRalpha1" evidence="7">
    <location>
        <begin position="502"/>
        <end position="557"/>
    </location>
</feature>
<dbReference type="InterPro" id="IPR008602">
    <property type="entry name" value="Duffy-antigen-binding"/>
</dbReference>
<evidence type="ECO:0000256" key="2">
    <source>
        <dbReference type="SAM" id="MobiDB-lite"/>
    </source>
</evidence>
<dbReference type="FunFam" id="1.20.58.830:FF:000021">
    <property type="entry name" value="Erythrocyte membrane protein 1, PfEMP1"/>
    <property type="match status" value="1"/>
</dbReference>
<feature type="compositionally biased region" description="Polar residues" evidence="2">
    <location>
        <begin position="1544"/>
        <end position="1561"/>
    </location>
</feature>
<evidence type="ECO:0008006" key="11">
    <source>
        <dbReference type="Google" id="ProtNLM"/>
    </source>
</evidence>
<dbReference type="Pfam" id="PF15447">
    <property type="entry name" value="NTS"/>
    <property type="match status" value="1"/>
</dbReference>
<dbReference type="Pfam" id="PF05424">
    <property type="entry name" value="Duffy_binding"/>
    <property type="match status" value="3"/>
</dbReference>
<dbReference type="EMBL" id="KE124634">
    <property type="protein sequence ID" value="EWC75610.1"/>
    <property type="molecule type" value="Genomic_DNA"/>
</dbReference>
<gene>
    <name evidence="9" type="ORF">C923_03716</name>
</gene>
<sequence length="2073" mass="240689">MGPSPVPKYNNATNVKELLDMIGKDIQKEARNDALEHSNSELHGLLTNVTYPGDEHPKGSTPEDPCGLDHEYHTNVTDGYNYPCKNRPRVRFSDIYGGQCTDSKIKGNECNNGGACAPFRRLFLCDQNLEHIKEGKIESTHNLLLEVLLAAKHEGESIIKDYEHLGHHNSEGICIALARSFADIGDIVRGKDLYLGNSKEKEKLEKNLRQIFKKIYDKLTHDAQTHYKKDDKGSGNYFQLREDWWALNRLEVWKAITCKAPQNANYFRNACSEGTTSTQGRCRCVTDVPTYFDYVPQFLRWFEEWAEEFCRKKKIYVGIVKKFCRGEYDGKKRYCSHNGYDCEDTIRAIGTLRMGKGCTKCLVACSHYKNWLANQEEEFKKQKTKYEKEITGSNPQKKCTSHIVNNEYDRKFYDELKIQYRKVDTFLELLNQEKVCKAITKEEGTIDFTINDSSPTFSRSDYCQVCPECGVKCDGNNCTQRTKNDPQCSNKLIYKPQFVELTDINVLCSGDENHDITEKLSQFCRKAKGTNYPEDEEWKCYYEKSDNNMCKMTNNKKATEKLQNSHTHPDIMTYIDFFMFWVNHMLKDSIDWRETINNCVNNAKSNKCKSGCKRKCDCFKKWVEKKQDEWKHIKKQFEKQPDLVDEHHFGILEVFLEQEFLPYIEDAYGNDEAIEKIEELLEERRTHADSELNDEEKKDIIDFLLEHELEDASTCVKSNENKEDITDDDYLDEIHILKRNPCGRSSGGRHDVNVTHIAREMQREAKNQLDKSGSRGSSVLKADASKGTYRKGGKADELNNICNIKEDHSSCTNRSKKPCDGKDTEQKMFDINEGWKHGPSVNKTHTDTYMPPRRQHFCTSNLEHLQTKESPLCGNNSTFKVINDSFLGDVLLSAKSEAKFIIDKYKGTNDYKDDATICRAVRYSFADLGDIIRGRDLWYEDGGAQDMEKRLIDIFQKIKQEFSDEHIQNKYTDNDKYLELRKDWWEANRYQVWNAMKCSLKDVNTSEGDCKYNTRGVPFDDYVPQRLRWMTEWAEWYCKYQAEAYKTLQKGCEECMSEKCKNGDENCTKCEEACEEYRKNIKPWKKQWDKIKEKYKTLYDKAKNDDTSSTEGSKDEKNVVEFLRKLQQANKDNNTIYSTAAGYVHQELPYMDCQKQTQFCNKNSDGSDKEYALRNEPHDHDDACACKSRNLEGPVLQEPCDIVQTLLQQSPNSNGGIDKCNPKKGELKWECDPSMFKDNNDGTCMPPRRQNLCVHYLTQLSNDAKDKELREAFIKCAAAETFLLRQYYNSKNVEDDKILHRDMIPPEFFRSMFYTFGDYRDICLGTDISKKEKDVGTAKTKIDNIFKNGKLDGLSRDQWWKEYGLSIWQGMLCALSYNTETKKMDEGVRTYLMKYIYKNNDIKEYLEEFASRPPFFRWFIEWSDEFCAQQKKKYNELKEKCNKCCNNGNVTSNECKNNCDECKQKCQDYSMFITEWQNNWNKQSQEYQKLYEKISDTKNNNITEQEQAVIDHLKNLTNEPNSSDKYSTAGKYIKQEGYIDDCNVSEQNNFDENSSGGNSDNYAFRNYPHKHQNQCECKEEEVAPPKVPEVPKKPVPEKKEIPPKPRKPKPPKPDLPPALKNAMLSSTIMWSVGIGFAAFTYFYLKKKTKASVGNLFQILHIPKSDYDIPTKLSPNRYIPYTSGKYRGKRYIYLEGDSGTDSGYTDHYSDITSSSESEYEELDINDIYVPGSPKYKTLIEVVLEPSGNNTPTSGKNTPSDNTPTNKFADNEWNTLKDDFISNMLQNTQNTEPNILHGNLDNNTHPTMSRDNMEEKPFIISIHDRNLYSGEEYNYNVNMSTNSMDDPKYVSNNVYSGIDLINDTLSGNQPIDIYDEVLKRKENELFGTNHVKQTSIHSVAKLTNSDPIHNQLELFHKWLDRHRNMCEQWNNKEELLDKLKEEWNKDNNSGNIHPSDSNKTLNTDVSIQIDMDNPKTTNEFTYVDSNPNQVDDTYVDSNPDNSSMDTILEDLDKPFNEPYYYDMYDDDIYYDVNDDNDISTVDSNAMDVPSKVQIEMDVNTKLVKEKYPIGDVWDI</sequence>
<feature type="domain" description="Plasmodium falciparum erythrocyte membrane protein-1 N-terminal segment" evidence="6">
    <location>
        <begin position="15"/>
        <end position="48"/>
    </location>
</feature>
<dbReference type="InterPro" id="IPR049158">
    <property type="entry name" value="PfEMP1_CIDRalpha1_dom"/>
</dbReference>
<dbReference type="Gene3D" id="1.20.58.830">
    <property type="match status" value="3"/>
</dbReference>
<dbReference type="Pfam" id="PF22672">
    <property type="entry name" value="DBL_C"/>
    <property type="match status" value="1"/>
</dbReference>
<dbReference type="Pfam" id="PF21807">
    <property type="entry name" value="PfEMP1_CIDRalpha1_dom"/>
    <property type="match status" value="1"/>
</dbReference>
<dbReference type="InterPro" id="IPR042202">
    <property type="entry name" value="Duffy-ag-bd_sf"/>
</dbReference>
<dbReference type="Pfam" id="PF03011">
    <property type="entry name" value="PFEMP"/>
    <property type="match status" value="1"/>
</dbReference>
<feature type="domain" description="Duffy-antigen binding" evidence="4">
    <location>
        <begin position="848"/>
        <end position="1028"/>
    </location>
</feature>
<dbReference type="InterPro" id="IPR044932">
    <property type="entry name" value="PfEMP1_ATS_sf"/>
</dbReference>
<proteinExistence type="predicted"/>
<evidence type="ECO:0000256" key="1">
    <source>
        <dbReference type="SAM" id="Coils"/>
    </source>
</evidence>
<name>W7JAC9_PLAFA</name>
<dbReference type="GO" id="GO:0016020">
    <property type="term" value="C:membrane"/>
    <property type="evidence" value="ECO:0007669"/>
    <property type="project" value="InterPro"/>
</dbReference>
<evidence type="ECO:0000313" key="10">
    <source>
        <dbReference type="Proteomes" id="UP000030697"/>
    </source>
</evidence>
<dbReference type="InterPro" id="IPR054595">
    <property type="entry name" value="DBL_C"/>
</dbReference>
<dbReference type="FunFam" id="1.10.1900.40:FF:000001">
    <property type="entry name" value="Erythrocyte membrane protein 1"/>
    <property type="match status" value="1"/>
</dbReference>
<evidence type="ECO:0000259" key="3">
    <source>
        <dbReference type="Pfam" id="PF03011"/>
    </source>
</evidence>
<dbReference type="InterPro" id="IPR004258">
    <property type="entry name" value="DBL"/>
</dbReference>
<evidence type="ECO:0000259" key="7">
    <source>
        <dbReference type="Pfam" id="PF21807"/>
    </source>
</evidence>
<feature type="compositionally biased region" description="Polar residues" evidence="2">
    <location>
        <begin position="1745"/>
        <end position="1764"/>
    </location>
</feature>
<evidence type="ECO:0000259" key="5">
    <source>
        <dbReference type="Pfam" id="PF15445"/>
    </source>
</evidence>
<dbReference type="Gene3D" id="1.20.58.1930">
    <property type="match status" value="1"/>
</dbReference>
<accession>W7JAC9</accession>
<feature type="domain" description="Duffy-antigen binding" evidence="4">
    <location>
        <begin position="114"/>
        <end position="300"/>
    </location>
</feature>
<feature type="region of interest" description="Disordered" evidence="2">
    <location>
        <begin position="1544"/>
        <end position="1618"/>
    </location>
</feature>
<feature type="compositionally biased region" description="Basic and acidic residues" evidence="2">
    <location>
        <begin position="764"/>
        <end position="773"/>
    </location>
</feature>
<feature type="region of interest" description="Disordered" evidence="2">
    <location>
        <begin position="764"/>
        <end position="792"/>
    </location>
</feature>
<evidence type="ECO:0000313" key="9">
    <source>
        <dbReference type="EMBL" id="EWC75610.1"/>
    </source>
</evidence>
<dbReference type="Pfam" id="PF15445">
    <property type="entry name" value="ATS"/>
    <property type="match status" value="1"/>
</dbReference>
<feature type="domain" description="Duffy-binding-like" evidence="3">
    <location>
        <begin position="577"/>
        <end position="722"/>
    </location>
</feature>
<feature type="domain" description="Plasmodium falciparum erythrocyte membrane protein 1 acidic terminal segment" evidence="5">
    <location>
        <begin position="1627"/>
        <end position="2073"/>
    </location>
</feature>